<dbReference type="EMBL" id="BTRK01000004">
    <property type="protein sequence ID" value="GMR50726.1"/>
    <property type="molecule type" value="Genomic_DNA"/>
</dbReference>
<keyword evidence="3" id="KW-1185">Reference proteome</keyword>
<organism evidence="2 3">
    <name type="scientific">Pristionchus mayeri</name>
    <dbReference type="NCBI Taxonomy" id="1317129"/>
    <lineage>
        <taxon>Eukaryota</taxon>
        <taxon>Metazoa</taxon>
        <taxon>Ecdysozoa</taxon>
        <taxon>Nematoda</taxon>
        <taxon>Chromadorea</taxon>
        <taxon>Rhabditida</taxon>
        <taxon>Rhabditina</taxon>
        <taxon>Diplogasteromorpha</taxon>
        <taxon>Diplogasteroidea</taxon>
        <taxon>Neodiplogasteridae</taxon>
        <taxon>Pristionchus</taxon>
    </lineage>
</organism>
<accession>A0AAN5CU81</accession>
<feature type="region of interest" description="Disordered" evidence="1">
    <location>
        <begin position="96"/>
        <end position="116"/>
    </location>
</feature>
<feature type="region of interest" description="Disordered" evidence="1">
    <location>
        <begin position="31"/>
        <end position="63"/>
    </location>
</feature>
<proteinExistence type="predicted"/>
<dbReference type="Proteomes" id="UP001328107">
    <property type="component" value="Unassembled WGS sequence"/>
</dbReference>
<evidence type="ECO:0000313" key="3">
    <source>
        <dbReference type="Proteomes" id="UP001328107"/>
    </source>
</evidence>
<evidence type="ECO:0000313" key="2">
    <source>
        <dbReference type="EMBL" id="GMR50726.1"/>
    </source>
</evidence>
<reference evidence="3" key="1">
    <citation type="submission" date="2022-10" db="EMBL/GenBank/DDBJ databases">
        <title>Genome assembly of Pristionchus species.</title>
        <authorList>
            <person name="Yoshida K."/>
            <person name="Sommer R.J."/>
        </authorList>
    </citation>
    <scope>NUCLEOTIDE SEQUENCE [LARGE SCALE GENOMIC DNA]</scope>
    <source>
        <strain evidence="3">RS5460</strain>
    </source>
</reference>
<evidence type="ECO:0000256" key="1">
    <source>
        <dbReference type="SAM" id="MobiDB-lite"/>
    </source>
</evidence>
<gene>
    <name evidence="2" type="ORF">PMAYCL1PPCAC_20921</name>
</gene>
<feature type="non-terminal residue" evidence="2">
    <location>
        <position position="116"/>
    </location>
</feature>
<comment type="caution">
    <text evidence="2">The sequence shown here is derived from an EMBL/GenBank/DDBJ whole genome shotgun (WGS) entry which is preliminary data.</text>
</comment>
<name>A0AAN5CU81_9BILA</name>
<protein>
    <submittedName>
        <fullName evidence="2">Uncharacterized protein</fullName>
    </submittedName>
</protein>
<feature type="non-terminal residue" evidence="2">
    <location>
        <position position="1"/>
    </location>
</feature>
<sequence>VAAEEEEVEDADARSRLVVCSNWTATRLWTRTSGRSGDSASGDRPNLPATSPSSRRTTPTSTSRPAVLAVVYLLLARPAATTSRTPRICSRRCSSEWMSAPSIPSPRCISVPPKEE</sequence>
<dbReference type="AlphaFoldDB" id="A0AAN5CU81"/>